<evidence type="ECO:0000313" key="2">
    <source>
        <dbReference type="Proteomes" id="UP000006138"/>
    </source>
</evidence>
<evidence type="ECO:0000313" key="1">
    <source>
        <dbReference type="EMBL" id="AEK44530.1"/>
    </source>
</evidence>
<proteinExistence type="predicted"/>
<protein>
    <submittedName>
        <fullName evidence="1">Uncharacterized protein</fullName>
    </submittedName>
</protein>
<dbReference type="KEGG" id="amn:RAM_30275"/>
<sequence>MITDAYLRARMAEVRQEFAAARGWRRKLARLWARARKARTPAELSEP</sequence>
<keyword evidence="2" id="KW-1185">Reference proteome</keyword>
<organism evidence="1 2">
    <name type="scientific">Amycolatopsis mediterranei (strain S699)</name>
    <name type="common">Nocardia mediterranei</name>
    <dbReference type="NCBI Taxonomy" id="713604"/>
    <lineage>
        <taxon>Bacteria</taxon>
        <taxon>Bacillati</taxon>
        <taxon>Actinomycetota</taxon>
        <taxon>Actinomycetes</taxon>
        <taxon>Pseudonocardiales</taxon>
        <taxon>Pseudonocardiaceae</taxon>
        <taxon>Amycolatopsis</taxon>
    </lineage>
</organism>
<dbReference type="RefSeq" id="WP_014467376.1">
    <property type="nucleotide sequence ID" value="NC_017186.1"/>
</dbReference>
<gene>
    <name evidence="1" type="ordered locus">RAM_30275</name>
</gene>
<dbReference type="EMBL" id="CP002896">
    <property type="protein sequence ID" value="AEK44530.1"/>
    <property type="molecule type" value="Genomic_DNA"/>
</dbReference>
<dbReference type="AlphaFoldDB" id="A0A9R0P1J1"/>
<dbReference type="Proteomes" id="UP000006138">
    <property type="component" value="Chromosome"/>
</dbReference>
<reference evidence="1 2" key="1">
    <citation type="journal article" date="2011" name="J. Bacteriol.">
        <title>Whole genome sequence of the rifamycin B-producing strain Amycolatopsis mediterranei S699.</title>
        <authorList>
            <person name="Verma M."/>
            <person name="Kaur J."/>
            <person name="Kumar M."/>
            <person name="Kumari K."/>
            <person name="Saxena A."/>
            <person name="Anand S."/>
            <person name="Nigam A."/>
            <person name="Ravi V."/>
            <person name="Raghuvanshi S."/>
            <person name="Khurana P."/>
            <person name="Tyagi A.K."/>
            <person name="Khurana J.P."/>
            <person name="Lal R."/>
        </authorList>
    </citation>
    <scope>NUCLEOTIDE SEQUENCE [LARGE SCALE GENOMIC DNA]</scope>
    <source>
        <strain evidence="1 2">S699</strain>
    </source>
</reference>
<accession>A0A9R0P1J1</accession>
<name>A0A9R0P1J1_AMYMS</name>
<dbReference type="GeneID" id="92877204"/>